<dbReference type="PROSITE" id="PS50995">
    <property type="entry name" value="HTH_MARR_2"/>
    <property type="match status" value="1"/>
</dbReference>
<dbReference type="InterPro" id="IPR036388">
    <property type="entry name" value="WH-like_DNA-bd_sf"/>
</dbReference>
<dbReference type="OrthoDB" id="162531at2"/>
<accession>A0A6I6F8K4</accession>
<dbReference type="RefSeq" id="WP_156692960.1">
    <property type="nucleotide sequence ID" value="NZ_CP034279.1"/>
</dbReference>
<dbReference type="PANTHER" id="PTHR33164:SF106">
    <property type="entry name" value="TRANSCRIPTIONAL REGULATORY PROTEIN"/>
    <property type="match status" value="1"/>
</dbReference>
<dbReference type="SUPFAM" id="SSF46785">
    <property type="entry name" value="Winged helix' DNA-binding domain"/>
    <property type="match status" value="1"/>
</dbReference>
<dbReference type="EMBL" id="CP034279">
    <property type="protein sequence ID" value="QGV79204.1"/>
    <property type="molecule type" value="Genomic_DNA"/>
</dbReference>
<dbReference type="KEGG" id="sfic:EIZ62_13770"/>
<proteinExistence type="predicted"/>
<feature type="domain" description="HTH marR-type" evidence="1">
    <location>
        <begin position="4"/>
        <end position="141"/>
    </location>
</feature>
<name>A0A6I6F8K4_9ACTN</name>
<dbReference type="GO" id="GO:0003700">
    <property type="term" value="F:DNA-binding transcription factor activity"/>
    <property type="evidence" value="ECO:0007669"/>
    <property type="project" value="InterPro"/>
</dbReference>
<dbReference type="InterPro" id="IPR011991">
    <property type="entry name" value="ArsR-like_HTH"/>
</dbReference>
<dbReference type="Gene3D" id="1.10.10.10">
    <property type="entry name" value="Winged helix-like DNA-binding domain superfamily/Winged helix DNA-binding domain"/>
    <property type="match status" value="1"/>
</dbReference>
<gene>
    <name evidence="2" type="ORF">EIZ62_13770</name>
</gene>
<dbReference type="Pfam" id="PF12802">
    <property type="entry name" value="MarR_2"/>
    <property type="match status" value="1"/>
</dbReference>
<sequence>MAHRKRLLAELSGEARRHMAAYALFNQAVADHLRLHPTDVQCLNLLDLEPGPVTAGRVAELTGLTTGSVTRLVDRLERAGYVTRERDAVDRRRVLVAVVPERMAALGRLWERLNAPWAAMFDAYTDDQLAFLTTHMRHAVELSAAQVEHLRAEGP</sequence>
<dbReference type="InterPro" id="IPR039422">
    <property type="entry name" value="MarR/SlyA-like"/>
</dbReference>
<organism evidence="2 3">
    <name type="scientific">Streptomyces ficellus</name>
    <dbReference type="NCBI Taxonomy" id="1977088"/>
    <lineage>
        <taxon>Bacteria</taxon>
        <taxon>Bacillati</taxon>
        <taxon>Actinomycetota</taxon>
        <taxon>Actinomycetes</taxon>
        <taxon>Kitasatosporales</taxon>
        <taxon>Streptomycetaceae</taxon>
        <taxon>Streptomyces</taxon>
    </lineage>
</organism>
<dbReference type="SMART" id="SM00347">
    <property type="entry name" value="HTH_MARR"/>
    <property type="match status" value="1"/>
</dbReference>
<evidence type="ECO:0000313" key="3">
    <source>
        <dbReference type="Proteomes" id="UP000422572"/>
    </source>
</evidence>
<protein>
    <submittedName>
        <fullName evidence="2">MarR family transcriptional regulator</fullName>
    </submittedName>
</protein>
<dbReference type="AlphaFoldDB" id="A0A6I6F8K4"/>
<dbReference type="InterPro" id="IPR000835">
    <property type="entry name" value="HTH_MarR-typ"/>
</dbReference>
<evidence type="ECO:0000259" key="1">
    <source>
        <dbReference type="PROSITE" id="PS50995"/>
    </source>
</evidence>
<dbReference type="Proteomes" id="UP000422572">
    <property type="component" value="Chromosome"/>
</dbReference>
<dbReference type="InterPro" id="IPR036390">
    <property type="entry name" value="WH_DNA-bd_sf"/>
</dbReference>
<dbReference type="PANTHER" id="PTHR33164">
    <property type="entry name" value="TRANSCRIPTIONAL REGULATOR, MARR FAMILY"/>
    <property type="match status" value="1"/>
</dbReference>
<keyword evidence="3" id="KW-1185">Reference proteome</keyword>
<dbReference type="GO" id="GO:0006950">
    <property type="term" value="P:response to stress"/>
    <property type="evidence" value="ECO:0007669"/>
    <property type="project" value="TreeGrafter"/>
</dbReference>
<reference evidence="2 3" key="1">
    <citation type="submission" date="2018-12" db="EMBL/GenBank/DDBJ databases">
        <title>Complete genome sequence of Streptomyces ficellus NRRL8067, the producer of ficellomycin, feldamycin and nojirimycin.</title>
        <authorList>
            <person name="Zhang H."/>
            <person name="Yue R."/>
            <person name="Liu Y."/>
            <person name="Li M."/>
            <person name="Mu H."/>
            <person name="Zhang J."/>
        </authorList>
    </citation>
    <scope>NUCLEOTIDE SEQUENCE [LARGE SCALE GENOMIC DNA]</scope>
    <source>
        <strain evidence="2 3">NRRL 8067</strain>
    </source>
</reference>
<dbReference type="CDD" id="cd00090">
    <property type="entry name" value="HTH_ARSR"/>
    <property type="match status" value="1"/>
</dbReference>
<evidence type="ECO:0000313" key="2">
    <source>
        <dbReference type="EMBL" id="QGV79204.1"/>
    </source>
</evidence>